<keyword evidence="1" id="KW-0472">Membrane</keyword>
<comment type="caution">
    <text evidence="2">The sequence shown here is derived from an EMBL/GenBank/DDBJ whole genome shotgun (WGS) entry which is preliminary data.</text>
</comment>
<dbReference type="RefSeq" id="WP_251742498.1">
    <property type="nucleotide sequence ID" value="NZ_JBHUOJ010000040.1"/>
</dbReference>
<feature type="transmembrane region" description="Helical" evidence="1">
    <location>
        <begin position="6"/>
        <end position="30"/>
    </location>
</feature>
<dbReference type="EMBL" id="JBHUOJ010000040">
    <property type="protein sequence ID" value="MFD2835405.1"/>
    <property type="molecule type" value="Genomic_DNA"/>
</dbReference>
<evidence type="ECO:0000256" key="1">
    <source>
        <dbReference type="SAM" id="Phobius"/>
    </source>
</evidence>
<dbReference type="Proteomes" id="UP001597438">
    <property type="component" value="Unassembled WGS sequence"/>
</dbReference>
<protein>
    <recommendedName>
        <fullName evidence="4">HEAT repeat domain-containing protein</fullName>
    </recommendedName>
</protein>
<sequence>MTEVLLLNFILVLIVVLIGLWIALFFSIYYRKNRKAHLNLIEFTFADIVSRYLYNDPNNPLTLSEIKKSLRAVGISQGKRKNIQYLVRLMIRTQRTILGENFIKLKTLYAQIPPYRVSIRKLSSVSWYRRARGIREIYEMNQTQHIDKILKYRNDKNLYVRREAQIALVVFLGWESLRFIPYLNYNMTLWQQIKIVEKLSDLYPRPELKWLHNSYNTKKPFAKKLLMRIIRKFQLHEEVDYITDHLNDPDYGIRETAIYCIQTFAISKSKMQYVKALYEEIQHPAQQSLLLNYIFDNSEIDLQFYLKQLYGDNEDLKLDIAEILWNNGYKDKVQEFYLNQYTKEPAHVE</sequence>
<organism evidence="2 3">
    <name type="scientific">Christiangramia antarctica</name>
    <dbReference type="NCBI Taxonomy" id="2058158"/>
    <lineage>
        <taxon>Bacteria</taxon>
        <taxon>Pseudomonadati</taxon>
        <taxon>Bacteroidota</taxon>
        <taxon>Flavobacteriia</taxon>
        <taxon>Flavobacteriales</taxon>
        <taxon>Flavobacteriaceae</taxon>
        <taxon>Christiangramia</taxon>
    </lineage>
</organism>
<reference evidence="3" key="1">
    <citation type="journal article" date="2019" name="Int. J. Syst. Evol. Microbiol.">
        <title>The Global Catalogue of Microorganisms (GCM) 10K type strain sequencing project: providing services to taxonomists for standard genome sequencing and annotation.</title>
        <authorList>
            <consortium name="The Broad Institute Genomics Platform"/>
            <consortium name="The Broad Institute Genome Sequencing Center for Infectious Disease"/>
            <person name="Wu L."/>
            <person name="Ma J."/>
        </authorList>
    </citation>
    <scope>NUCLEOTIDE SEQUENCE [LARGE SCALE GENOMIC DNA]</scope>
    <source>
        <strain evidence="3">KCTC 52925</strain>
    </source>
</reference>
<keyword evidence="3" id="KW-1185">Reference proteome</keyword>
<evidence type="ECO:0008006" key="4">
    <source>
        <dbReference type="Google" id="ProtNLM"/>
    </source>
</evidence>
<proteinExistence type="predicted"/>
<dbReference type="InterPro" id="IPR016024">
    <property type="entry name" value="ARM-type_fold"/>
</dbReference>
<gene>
    <name evidence="2" type="ORF">ACFSYS_19085</name>
</gene>
<keyword evidence="1" id="KW-0812">Transmembrane</keyword>
<evidence type="ECO:0000313" key="3">
    <source>
        <dbReference type="Proteomes" id="UP001597438"/>
    </source>
</evidence>
<name>A0ABW5XB67_9FLAO</name>
<dbReference type="SUPFAM" id="SSF48371">
    <property type="entry name" value="ARM repeat"/>
    <property type="match status" value="1"/>
</dbReference>
<keyword evidence="1" id="KW-1133">Transmembrane helix</keyword>
<evidence type="ECO:0000313" key="2">
    <source>
        <dbReference type="EMBL" id="MFD2835405.1"/>
    </source>
</evidence>
<accession>A0ABW5XB67</accession>